<keyword evidence="1" id="KW-0812">Transmembrane</keyword>
<dbReference type="AlphaFoldDB" id="A0AAV4R6P5"/>
<keyword evidence="1" id="KW-1133">Transmembrane helix</keyword>
<reference evidence="2 3" key="1">
    <citation type="submission" date="2021-06" db="EMBL/GenBank/DDBJ databases">
        <title>Caerostris extrusa draft genome.</title>
        <authorList>
            <person name="Kono N."/>
            <person name="Arakawa K."/>
        </authorList>
    </citation>
    <scope>NUCLEOTIDE SEQUENCE [LARGE SCALE GENOMIC DNA]</scope>
</reference>
<dbReference type="EMBL" id="BPLR01007317">
    <property type="protein sequence ID" value="GIY16001.1"/>
    <property type="molecule type" value="Genomic_DNA"/>
</dbReference>
<keyword evidence="1" id="KW-0472">Membrane</keyword>
<organism evidence="2 3">
    <name type="scientific">Caerostris extrusa</name>
    <name type="common">Bark spider</name>
    <name type="synonym">Caerostris bankana</name>
    <dbReference type="NCBI Taxonomy" id="172846"/>
    <lineage>
        <taxon>Eukaryota</taxon>
        <taxon>Metazoa</taxon>
        <taxon>Ecdysozoa</taxon>
        <taxon>Arthropoda</taxon>
        <taxon>Chelicerata</taxon>
        <taxon>Arachnida</taxon>
        <taxon>Araneae</taxon>
        <taxon>Araneomorphae</taxon>
        <taxon>Entelegynae</taxon>
        <taxon>Araneoidea</taxon>
        <taxon>Araneidae</taxon>
        <taxon>Caerostris</taxon>
    </lineage>
</organism>
<keyword evidence="3" id="KW-1185">Reference proteome</keyword>
<feature type="transmembrane region" description="Helical" evidence="1">
    <location>
        <begin position="12"/>
        <end position="34"/>
    </location>
</feature>
<evidence type="ECO:0000256" key="1">
    <source>
        <dbReference type="SAM" id="Phobius"/>
    </source>
</evidence>
<dbReference type="Proteomes" id="UP001054945">
    <property type="component" value="Unassembled WGS sequence"/>
</dbReference>
<sequence>MSPRDECRPNGSLMKTLGAMGGILYMGVCFHLLVSENLALNSSANDNDQLQIKYEDNSSLNDGFGNI</sequence>
<accession>A0AAV4R6P5</accession>
<proteinExistence type="predicted"/>
<evidence type="ECO:0000313" key="3">
    <source>
        <dbReference type="Proteomes" id="UP001054945"/>
    </source>
</evidence>
<gene>
    <name evidence="2" type="ORF">CEXT_304971</name>
</gene>
<comment type="caution">
    <text evidence="2">The sequence shown here is derived from an EMBL/GenBank/DDBJ whole genome shotgun (WGS) entry which is preliminary data.</text>
</comment>
<protein>
    <submittedName>
        <fullName evidence="2">Uncharacterized protein</fullName>
    </submittedName>
</protein>
<name>A0AAV4R6P5_CAEEX</name>
<evidence type="ECO:0000313" key="2">
    <source>
        <dbReference type="EMBL" id="GIY16001.1"/>
    </source>
</evidence>